<proteinExistence type="predicted"/>
<feature type="transmembrane region" description="Helical" evidence="1">
    <location>
        <begin position="73"/>
        <end position="91"/>
    </location>
</feature>
<evidence type="ECO:0000313" key="3">
    <source>
        <dbReference type="Proteomes" id="UP000076852"/>
    </source>
</evidence>
<dbReference type="EMBL" id="CP014579">
    <property type="protein sequence ID" value="ANB76538.1"/>
    <property type="molecule type" value="Genomic_DNA"/>
</dbReference>
<sequence length="100" mass="11301">MKSCAECSLRGRSTARIALAERFGTSKIPVRETSRQLEAEGLVSYQLSRGADQHTAACPVDHWNPTKVAPRHWYVLVSSALTWFLCPIFFCRDYGLRLVD</sequence>
<organism evidence="2 3">
    <name type="scientific">Paraburkholderia phytofirmans OLGA172</name>
    <dbReference type="NCBI Taxonomy" id="1417228"/>
    <lineage>
        <taxon>Bacteria</taxon>
        <taxon>Pseudomonadati</taxon>
        <taxon>Pseudomonadota</taxon>
        <taxon>Betaproteobacteria</taxon>
        <taxon>Burkholderiales</taxon>
        <taxon>Burkholderiaceae</taxon>
        <taxon>Paraburkholderia</taxon>
    </lineage>
</organism>
<gene>
    <name evidence="2" type="ORF">AYM40_30530</name>
</gene>
<dbReference type="Proteomes" id="UP000076852">
    <property type="component" value="Chromosome 2"/>
</dbReference>
<accession>A0A160FUR4</accession>
<protein>
    <submittedName>
        <fullName evidence="2">Uncharacterized protein</fullName>
    </submittedName>
</protein>
<dbReference type="Gene3D" id="1.10.10.10">
    <property type="entry name" value="Winged helix-like DNA-binding domain superfamily/Winged helix DNA-binding domain"/>
    <property type="match status" value="1"/>
</dbReference>
<dbReference type="AlphaFoldDB" id="A0A160FUR4"/>
<keyword evidence="1" id="KW-0472">Membrane</keyword>
<dbReference type="SUPFAM" id="SSF46785">
    <property type="entry name" value="Winged helix' DNA-binding domain"/>
    <property type="match status" value="1"/>
</dbReference>
<keyword evidence="1" id="KW-1133">Transmembrane helix</keyword>
<evidence type="ECO:0000256" key="1">
    <source>
        <dbReference type="SAM" id="Phobius"/>
    </source>
</evidence>
<dbReference type="InterPro" id="IPR036388">
    <property type="entry name" value="WH-like_DNA-bd_sf"/>
</dbReference>
<keyword evidence="1" id="KW-0812">Transmembrane</keyword>
<name>A0A160FUR4_9BURK</name>
<dbReference type="InterPro" id="IPR036390">
    <property type="entry name" value="WH_DNA-bd_sf"/>
</dbReference>
<reference evidence="2 3" key="1">
    <citation type="journal article" date="2016" name="Gene">
        <title>PacBio SMRT assembly of a complex multi-replicon genome reveals chlorocatechol degradative operon in a region of genome plasticity.</title>
        <authorList>
            <person name="Ricker N."/>
            <person name="Shen S.Y."/>
            <person name="Goordial J."/>
            <person name="Jin S."/>
            <person name="Fulthorpe R.R."/>
        </authorList>
    </citation>
    <scope>NUCLEOTIDE SEQUENCE [LARGE SCALE GENOMIC DNA]</scope>
    <source>
        <strain evidence="2 3">OLGA172</strain>
    </source>
</reference>
<dbReference type="RefSeq" id="WP_063499755.1">
    <property type="nucleotide sequence ID" value="NZ_CP014579.1"/>
</dbReference>
<evidence type="ECO:0000313" key="2">
    <source>
        <dbReference type="EMBL" id="ANB76538.1"/>
    </source>
</evidence>
<dbReference type="KEGG" id="buz:AYM40_30530"/>
<keyword evidence="3" id="KW-1185">Reference proteome</keyword>